<gene>
    <name evidence="2" type="ORF">E8E13_007331</name>
</gene>
<feature type="compositionally biased region" description="Low complexity" evidence="1">
    <location>
        <begin position="112"/>
        <end position="121"/>
    </location>
</feature>
<evidence type="ECO:0000313" key="2">
    <source>
        <dbReference type="EMBL" id="KAF3004232.1"/>
    </source>
</evidence>
<dbReference type="OrthoDB" id="3763456at2759"/>
<sequence length="190" mass="20974">MDDSHHADARAHKKPRRDSFSPSIRFSTSHIQQPSMKQSQILTPPLTPPRSPHSSMSTTPKHKSSYKELATARVHFDLHMSIHRSASISTSFADMSESSLWTLPGLDDGEPTPDSSTSSTPVNTANRWSRLLQGAASSNRERHRARLEGDGWAFVGGRYSDELQELSDESGASLDEEFDVVVLARETVGC</sequence>
<feature type="region of interest" description="Disordered" evidence="1">
    <location>
        <begin position="103"/>
        <end position="126"/>
    </location>
</feature>
<reference evidence="2" key="1">
    <citation type="submission" date="2019-04" db="EMBL/GenBank/DDBJ databases">
        <title>Sequencing of skin fungus with MAO and IRED activity.</title>
        <authorList>
            <person name="Marsaioli A.J."/>
            <person name="Bonatto J.M.C."/>
            <person name="Reis Junior O."/>
        </authorList>
    </citation>
    <scope>NUCLEOTIDE SEQUENCE</scope>
    <source>
        <strain evidence="2">30M1</strain>
    </source>
</reference>
<comment type="caution">
    <text evidence="2">The sequence shown here is derived from an EMBL/GenBank/DDBJ whole genome shotgun (WGS) entry which is preliminary data.</text>
</comment>
<feature type="compositionally biased region" description="Basic and acidic residues" evidence="1">
    <location>
        <begin position="1"/>
        <end position="10"/>
    </location>
</feature>
<keyword evidence="3" id="KW-1185">Reference proteome</keyword>
<feature type="compositionally biased region" description="Polar residues" evidence="1">
    <location>
        <begin position="20"/>
        <end position="42"/>
    </location>
</feature>
<protein>
    <submittedName>
        <fullName evidence="2">Uncharacterized protein</fullName>
    </submittedName>
</protein>
<feature type="region of interest" description="Disordered" evidence="1">
    <location>
        <begin position="1"/>
        <end position="67"/>
    </location>
</feature>
<name>A0A9P4TH73_CURKU</name>
<dbReference type="AlphaFoldDB" id="A0A9P4TH73"/>
<accession>A0A9P4TH73</accession>
<dbReference type="Proteomes" id="UP000801428">
    <property type="component" value="Unassembled WGS sequence"/>
</dbReference>
<proteinExistence type="predicted"/>
<evidence type="ECO:0000313" key="3">
    <source>
        <dbReference type="Proteomes" id="UP000801428"/>
    </source>
</evidence>
<dbReference type="EMBL" id="SWKU01000008">
    <property type="protein sequence ID" value="KAF3004232.1"/>
    <property type="molecule type" value="Genomic_DNA"/>
</dbReference>
<evidence type="ECO:0000256" key="1">
    <source>
        <dbReference type="SAM" id="MobiDB-lite"/>
    </source>
</evidence>
<organism evidence="2 3">
    <name type="scientific">Curvularia kusanoi</name>
    <name type="common">Cochliobolus kusanoi</name>
    <dbReference type="NCBI Taxonomy" id="90978"/>
    <lineage>
        <taxon>Eukaryota</taxon>
        <taxon>Fungi</taxon>
        <taxon>Dikarya</taxon>
        <taxon>Ascomycota</taxon>
        <taxon>Pezizomycotina</taxon>
        <taxon>Dothideomycetes</taxon>
        <taxon>Pleosporomycetidae</taxon>
        <taxon>Pleosporales</taxon>
        <taxon>Pleosporineae</taxon>
        <taxon>Pleosporaceae</taxon>
        <taxon>Curvularia</taxon>
    </lineage>
</organism>